<dbReference type="InterPro" id="IPR041219">
    <property type="entry name" value="Phage_lysozyme2"/>
</dbReference>
<evidence type="ECO:0000259" key="3">
    <source>
        <dbReference type="Pfam" id="PF01551"/>
    </source>
</evidence>
<feature type="compositionally biased region" description="Basic and acidic residues" evidence="2">
    <location>
        <begin position="74"/>
        <end position="90"/>
    </location>
</feature>
<dbReference type="STRING" id="1423804.FD14_GL001452"/>
<dbReference type="Pfam" id="PF10145">
    <property type="entry name" value="PhageMin_Tail"/>
    <property type="match status" value="1"/>
</dbReference>
<dbReference type="InterPro" id="IPR010090">
    <property type="entry name" value="Phage_tape_meas"/>
</dbReference>
<evidence type="ECO:0000256" key="2">
    <source>
        <dbReference type="SAM" id="MobiDB-lite"/>
    </source>
</evidence>
<dbReference type="Gene3D" id="2.70.70.10">
    <property type="entry name" value="Glucose Permease (Domain IIA)"/>
    <property type="match status" value="1"/>
</dbReference>
<evidence type="ECO:0000256" key="1">
    <source>
        <dbReference type="ARBA" id="ARBA00022612"/>
    </source>
</evidence>
<dbReference type="CDD" id="cd12797">
    <property type="entry name" value="M23_peptidase"/>
    <property type="match status" value="1"/>
</dbReference>
<dbReference type="OrthoDB" id="2137849at2"/>
<gene>
    <name evidence="6" type="ORF">FD14_GL001452</name>
</gene>
<dbReference type="Gene3D" id="1.10.530.10">
    <property type="match status" value="1"/>
</dbReference>
<protein>
    <submittedName>
        <fullName evidence="6">SLT domain-containing protein</fullName>
    </submittedName>
</protein>
<feature type="domain" description="Phage tail lysozyme" evidence="5">
    <location>
        <begin position="1515"/>
        <end position="1628"/>
    </location>
</feature>
<feature type="compositionally biased region" description="Polar residues" evidence="2">
    <location>
        <begin position="1451"/>
        <end position="1461"/>
    </location>
</feature>
<feature type="compositionally biased region" description="Low complexity" evidence="2">
    <location>
        <begin position="91"/>
        <end position="104"/>
    </location>
</feature>
<dbReference type="PANTHER" id="PTHR37813">
    <property type="entry name" value="FELS-2 PROPHAGE PROTEIN"/>
    <property type="match status" value="1"/>
</dbReference>
<dbReference type="EMBL" id="AYZM01000131">
    <property type="protein sequence ID" value="KRN20662.1"/>
    <property type="molecule type" value="Genomic_DNA"/>
</dbReference>
<reference evidence="6 7" key="1">
    <citation type="journal article" date="2015" name="Genome Announc.">
        <title>Expanding the biotechnology potential of lactobacilli through comparative genomics of 213 strains and associated genera.</title>
        <authorList>
            <person name="Sun Z."/>
            <person name="Harris H.M."/>
            <person name="McCann A."/>
            <person name="Guo C."/>
            <person name="Argimon S."/>
            <person name="Zhang W."/>
            <person name="Yang X."/>
            <person name="Jeffery I.B."/>
            <person name="Cooney J.C."/>
            <person name="Kagawa T.F."/>
            <person name="Liu W."/>
            <person name="Song Y."/>
            <person name="Salvetti E."/>
            <person name="Wrobel A."/>
            <person name="Rasinkangas P."/>
            <person name="Parkhill J."/>
            <person name="Rea M.C."/>
            <person name="O'Sullivan O."/>
            <person name="Ritari J."/>
            <person name="Douillard F.P."/>
            <person name="Paul Ross R."/>
            <person name="Yang R."/>
            <person name="Briner A.E."/>
            <person name="Felis G.E."/>
            <person name="de Vos W.M."/>
            <person name="Barrangou R."/>
            <person name="Klaenhammer T.R."/>
            <person name="Caufield P.W."/>
            <person name="Cui Y."/>
            <person name="Zhang H."/>
            <person name="O'Toole P.W."/>
        </authorList>
    </citation>
    <scope>NUCLEOTIDE SEQUENCE [LARGE SCALE GENOMIC DNA]</scope>
    <source>
        <strain evidence="6 7">DSM 23365</strain>
    </source>
</reference>
<dbReference type="PANTHER" id="PTHR37813:SF1">
    <property type="entry name" value="FELS-2 PROPHAGE PROTEIN"/>
    <property type="match status" value="1"/>
</dbReference>
<dbReference type="SUPFAM" id="SSF51261">
    <property type="entry name" value="Duplicated hybrid motif"/>
    <property type="match status" value="1"/>
</dbReference>
<dbReference type="InterPro" id="IPR011055">
    <property type="entry name" value="Dup_hybrid_motif"/>
</dbReference>
<dbReference type="InterPro" id="IPR016047">
    <property type="entry name" value="M23ase_b-sheet_dom"/>
</dbReference>
<proteinExistence type="predicted"/>
<evidence type="ECO:0000259" key="5">
    <source>
        <dbReference type="Pfam" id="PF18013"/>
    </source>
</evidence>
<keyword evidence="7" id="KW-1185">Reference proteome</keyword>
<dbReference type="Proteomes" id="UP000051442">
    <property type="component" value="Unassembled WGS sequence"/>
</dbReference>
<feature type="compositionally biased region" description="Polar residues" evidence="2">
    <location>
        <begin position="105"/>
        <end position="117"/>
    </location>
</feature>
<dbReference type="Pfam" id="PF01551">
    <property type="entry name" value="Peptidase_M23"/>
    <property type="match status" value="1"/>
</dbReference>
<dbReference type="NCBIfam" id="TIGR01760">
    <property type="entry name" value="tape_meas_TP901"/>
    <property type="match status" value="1"/>
</dbReference>
<feature type="region of interest" description="Disordered" evidence="2">
    <location>
        <begin position="61"/>
        <end position="117"/>
    </location>
</feature>
<comment type="caution">
    <text evidence="6">The sequence shown here is derived from an EMBL/GenBank/DDBJ whole genome shotgun (WGS) entry which is preliminary data.</text>
</comment>
<accession>A0A0R2EYE8</accession>
<organism evidence="6 7">
    <name type="scientific">Secundilactobacillus similis DSM 23365 = JCM 2765</name>
    <dbReference type="NCBI Taxonomy" id="1423804"/>
    <lineage>
        <taxon>Bacteria</taxon>
        <taxon>Bacillati</taxon>
        <taxon>Bacillota</taxon>
        <taxon>Bacilli</taxon>
        <taxon>Lactobacillales</taxon>
        <taxon>Lactobacillaceae</taxon>
        <taxon>Secundilactobacillus</taxon>
    </lineage>
</organism>
<sequence length="1736" mass="181525">MSLRKSFIEIGWKIDKSGLTTANQETTKMIKKWESALGSIDAYNKRIKQLEAQQGKLTTQVDKTTKAQENSTDQVKKTTDEVERSTKASERQQAATQRHTQAVQKSATHMQSLGNSMQSVGRSASALSLGIGAGFIYSANQASKLQNQYKIITNLATTGGEKSAEAQRNVNKMQNDGAKYSQKYGVAQKQISSGYEELIRRGYTSNQALAAQKTFLQGAIASGDDYTDVVHNSTAAIEAFGLKSNNTAQMTKNTKLAVNQMAYAADLTATDFQGMGYAMTYVGSTAHSADQSLGQTASAIGVLSNAGQEASVAGTGLRKVLNSLASPGPKSGIPALKSIGLAPDDLRDSNGKLKSMSSIFDLLNSKLKGKSRKEKFDFFHTMFGTTGQTSAMILSQNAKQLGSLNEQVKKAQNQKGGGYIANLSGKNMQTFQVQLQRFKQTALNSGIEMSKTFLPAATRILEKVTDLMQSFNKLPKPVRNFAATGALITAAFGPALIIVGKMVSAVGVLKKSLTGLKLTEKFGKSSGRTTKFSSKARIPGSWMLNETGRGKNVSAKAPGPIKTWLGNTRVGKRTSAIKQGAKSLLPTLWSDAKTITKGGASKATGLIGKIPGISRMGSIAKGGLSIAGKVASRVPILDVAMAGTNLIGMNQKNAGKKVGSATGMLAGGAIGSLFGPIGGMAGAAIGQTLGAKFGATIQKVLPKKVQKSIGSAVKSVQRTFSKLLKPFQSVTRSISKAWGSATKGVSKSWNKYVVKPLSGKGGGDAIKGAMKVFKSVLVPTMKVAGVAFKVFGAVAKTAIKAVGHVVSGLIKTVSGTFSLISDLVHGRWKNAWKDAVQIFSGIFGTIKNVLSDILGSIWDGITDLAKNIGDLALHPIQTIKRWLSAGGSSGGNGIGKNVKTMQSIGSGKGAPKQAKPKINVQTGFGKASGGPIKKTQTAMVNEAGTEVAYNPRTGRFRLLGNGPAFAKLFAGEHVINAKDTRKLFGGGLGAGKTLKGYASGTGSLTVASVGLGKASKLTKPSTKGIDSISKAYAKTTKKSNQSIQSFNKTSSKLWSTNAKSAKSATSQMSKTTTKNFTTLKNNATKQLDQTQKNGVTQMKQMHSGINAVAKDMTADFYKIMSKLKGYAHSAMAGAISSLNGGISGINTVLNKFGGGGNVLPAIHYATGTGGPITRHTMAVVNDAKSGPRQETIVKPNGRAFMPQGNDTVVPLEPGDEVLNGQDTQSLQAMGALPHFAKGTTGLADLISKNNSHPDQAYAKDFTGNMKGKLASNDLSKDIAKASNKATDGVGKPWYSTVWSVLNDAKSGGSAAGGNWRHDPGMSETNGFGAARSFGSHDGVDFSSSLGSAILAVHGGTVTRVGKPVWGASQLGDVITVKSDDGWQEIYQEFGTMKNIKVAVGDIIKTGQAIATLGPLNGAGSGAHVHIGVAHGSLWDHGGSSTRGWYDVTKMKGTSNGSPKQKSNSKKDNALTKLVKSELGSKVKWVTKNLSDDVGDIGSLGISGSVASRAKILAAAIKKAYPSATNAGIAAVLGNWEFESGLNPGAINPGGGASGLGQWLGGRKTNLINYARKHNQNWKNAGVQLDFALHGDGSDSNILKRILSGTGSVAALANQFSSQWERGGYNAQHVAGARKIESMLATGGRTPASGFSLVGEKGPELVQFDRPATVRSADKTRQMLTANSTKVAGNKTIHNTFNIKVNVTGGDDAKATGKSVADAIRDELGKLFNGELDNLAY</sequence>
<keyword evidence="1" id="KW-1188">Viral release from host cell</keyword>
<name>A0A0R2EYE8_9LACO</name>
<dbReference type="PATRIC" id="fig|1423804.4.peg.1574"/>
<feature type="region of interest" description="Disordered" evidence="2">
    <location>
        <begin position="1446"/>
        <end position="1469"/>
    </location>
</feature>
<evidence type="ECO:0000259" key="4">
    <source>
        <dbReference type="Pfam" id="PF10145"/>
    </source>
</evidence>
<evidence type="ECO:0000313" key="7">
    <source>
        <dbReference type="Proteomes" id="UP000051442"/>
    </source>
</evidence>
<feature type="compositionally biased region" description="Polar residues" evidence="2">
    <location>
        <begin position="61"/>
        <end position="73"/>
    </location>
</feature>
<feature type="domain" description="M23ase beta-sheet core" evidence="3">
    <location>
        <begin position="1335"/>
        <end position="1430"/>
    </location>
</feature>
<dbReference type="Pfam" id="PF18013">
    <property type="entry name" value="Phage_lysozyme2"/>
    <property type="match status" value="1"/>
</dbReference>
<dbReference type="RefSeq" id="WP_057152104.1">
    <property type="nucleotide sequence ID" value="NZ_AYZM01000131.1"/>
</dbReference>
<feature type="domain" description="Phage tail tape measure protein" evidence="4">
    <location>
        <begin position="176"/>
        <end position="384"/>
    </location>
</feature>
<evidence type="ECO:0000313" key="6">
    <source>
        <dbReference type="EMBL" id="KRN20662.1"/>
    </source>
</evidence>